<feature type="compositionally biased region" description="Low complexity" evidence="1">
    <location>
        <begin position="87"/>
        <end position="108"/>
    </location>
</feature>
<proteinExistence type="predicted"/>
<feature type="compositionally biased region" description="Gly residues" evidence="1">
    <location>
        <begin position="136"/>
        <end position="145"/>
    </location>
</feature>
<evidence type="ECO:0000256" key="1">
    <source>
        <dbReference type="SAM" id="MobiDB-lite"/>
    </source>
</evidence>
<gene>
    <name evidence="2" type="ORF">AVEN_249044_1</name>
</gene>
<dbReference type="Proteomes" id="UP000499080">
    <property type="component" value="Unassembled WGS sequence"/>
</dbReference>
<protein>
    <submittedName>
        <fullName evidence="2">Uncharacterized protein</fullName>
    </submittedName>
</protein>
<comment type="caution">
    <text evidence="2">The sequence shown here is derived from an EMBL/GenBank/DDBJ whole genome shotgun (WGS) entry which is preliminary data.</text>
</comment>
<dbReference type="EMBL" id="BGPR01030572">
    <property type="protein sequence ID" value="GBO03177.1"/>
    <property type="molecule type" value="Genomic_DNA"/>
</dbReference>
<feature type="compositionally biased region" description="Acidic residues" evidence="1">
    <location>
        <begin position="119"/>
        <end position="128"/>
    </location>
</feature>
<accession>A0A4Y2TUV5</accession>
<keyword evidence="3" id="KW-1185">Reference proteome</keyword>
<organism evidence="2 3">
    <name type="scientific">Araneus ventricosus</name>
    <name type="common">Orbweaver spider</name>
    <name type="synonym">Epeira ventricosa</name>
    <dbReference type="NCBI Taxonomy" id="182803"/>
    <lineage>
        <taxon>Eukaryota</taxon>
        <taxon>Metazoa</taxon>
        <taxon>Ecdysozoa</taxon>
        <taxon>Arthropoda</taxon>
        <taxon>Chelicerata</taxon>
        <taxon>Arachnida</taxon>
        <taxon>Araneae</taxon>
        <taxon>Araneomorphae</taxon>
        <taxon>Entelegynae</taxon>
        <taxon>Araneoidea</taxon>
        <taxon>Araneidae</taxon>
        <taxon>Araneus</taxon>
    </lineage>
</organism>
<reference evidence="2 3" key="1">
    <citation type="journal article" date="2019" name="Sci. Rep.">
        <title>Orb-weaving spider Araneus ventricosus genome elucidates the spidroin gene catalogue.</title>
        <authorList>
            <person name="Kono N."/>
            <person name="Nakamura H."/>
            <person name="Ohtoshi R."/>
            <person name="Moran D.A.P."/>
            <person name="Shinohara A."/>
            <person name="Yoshida Y."/>
            <person name="Fujiwara M."/>
            <person name="Mori M."/>
            <person name="Tomita M."/>
            <person name="Arakawa K."/>
        </authorList>
    </citation>
    <scope>NUCLEOTIDE SEQUENCE [LARGE SCALE GENOMIC DNA]</scope>
</reference>
<evidence type="ECO:0000313" key="2">
    <source>
        <dbReference type="EMBL" id="GBO03177.1"/>
    </source>
</evidence>
<feature type="region of interest" description="Disordered" evidence="1">
    <location>
        <begin position="66"/>
        <end position="154"/>
    </location>
</feature>
<evidence type="ECO:0000313" key="3">
    <source>
        <dbReference type="Proteomes" id="UP000499080"/>
    </source>
</evidence>
<name>A0A4Y2TUV5_ARAVE</name>
<sequence length="256" mass="27500">MEVTLNHFLACTLSLRASVAPSSDATTSYFSSEWCRITNLHRLMCNVSLQAVDGADAAGAQQASCQRGGGELAGGPARPRSGRQPRQAGELAAQQAAADGEEVPGAGPRARRRAAAGEGLDELADEQAEAAAAARHGGGQGGGGQAESAPPPAAAGKDNTLILVDFSVVATYSVFRFTACMQGSKFCSPSMQTLTLWKTWLELLKTWLELLKTWLELLKTWLELVKTWLELRKTWRELLKTWRKSTWKPLGTVGTT</sequence>
<dbReference type="AlphaFoldDB" id="A0A4Y2TUV5"/>